<gene>
    <name evidence="2" type="ORF">K2173_013772</name>
</gene>
<organism evidence="2 3">
    <name type="scientific">Erythroxylum novogranatense</name>
    <dbReference type="NCBI Taxonomy" id="1862640"/>
    <lineage>
        <taxon>Eukaryota</taxon>
        <taxon>Viridiplantae</taxon>
        <taxon>Streptophyta</taxon>
        <taxon>Embryophyta</taxon>
        <taxon>Tracheophyta</taxon>
        <taxon>Spermatophyta</taxon>
        <taxon>Magnoliopsida</taxon>
        <taxon>eudicotyledons</taxon>
        <taxon>Gunneridae</taxon>
        <taxon>Pentapetalae</taxon>
        <taxon>rosids</taxon>
        <taxon>fabids</taxon>
        <taxon>Malpighiales</taxon>
        <taxon>Erythroxylaceae</taxon>
        <taxon>Erythroxylum</taxon>
    </lineage>
</organism>
<feature type="domain" description="RNase H type-1" evidence="1">
    <location>
        <begin position="37"/>
        <end position="159"/>
    </location>
</feature>
<dbReference type="PANTHER" id="PTHR47074">
    <property type="entry name" value="BNAC02G40300D PROTEIN"/>
    <property type="match status" value="1"/>
</dbReference>
<dbReference type="SUPFAM" id="SSF53098">
    <property type="entry name" value="Ribonuclease H-like"/>
    <property type="match status" value="1"/>
</dbReference>
<dbReference type="GO" id="GO:0004523">
    <property type="term" value="F:RNA-DNA hybrid ribonuclease activity"/>
    <property type="evidence" value="ECO:0007669"/>
    <property type="project" value="InterPro"/>
</dbReference>
<proteinExistence type="predicted"/>
<dbReference type="InterPro" id="IPR052929">
    <property type="entry name" value="RNase_H-like_EbsB-rel"/>
</dbReference>
<reference evidence="2 3" key="1">
    <citation type="submission" date="2021-09" db="EMBL/GenBank/DDBJ databases">
        <title>Genomic insights and catalytic innovation underlie evolution of tropane alkaloids biosynthesis.</title>
        <authorList>
            <person name="Wang Y.-J."/>
            <person name="Tian T."/>
            <person name="Huang J.-P."/>
            <person name="Huang S.-X."/>
        </authorList>
    </citation>
    <scope>NUCLEOTIDE SEQUENCE [LARGE SCALE GENOMIC DNA]</scope>
    <source>
        <strain evidence="2">KIB-2018</strain>
        <tissue evidence="2">Leaf</tissue>
    </source>
</reference>
<name>A0AAV8SCA5_9ROSI</name>
<dbReference type="EMBL" id="JAIWQS010000011">
    <property type="protein sequence ID" value="KAJ8749857.1"/>
    <property type="molecule type" value="Genomic_DNA"/>
</dbReference>
<dbReference type="Pfam" id="PF13456">
    <property type="entry name" value="RVT_3"/>
    <property type="match status" value="1"/>
</dbReference>
<dbReference type="PANTHER" id="PTHR47074:SF11">
    <property type="entry name" value="REVERSE TRANSCRIPTASE-LIKE PROTEIN"/>
    <property type="match status" value="1"/>
</dbReference>
<accession>A0AAV8SCA5</accession>
<dbReference type="Gene3D" id="3.30.420.10">
    <property type="entry name" value="Ribonuclease H-like superfamily/Ribonuclease H"/>
    <property type="match status" value="1"/>
</dbReference>
<sequence length="186" mass="20421">MLRNWNNARRCHSAALHPNLAFSLVWKKPPVGFIRINTDAAIFKELGTTSTGFVVRNSNGDCIAVGSNIFSGVLDPSTVEAMSIREALSWVKKKNLHSVIIESDSKLVIQSLLSNRRNRSDVDFIVIDCLFLCNSINDVHFGFCKRSANCAAHTLARNASSMSGLVYWDLSVPSCISSALAADKVY</sequence>
<evidence type="ECO:0000313" key="2">
    <source>
        <dbReference type="EMBL" id="KAJ8749857.1"/>
    </source>
</evidence>
<dbReference type="InterPro" id="IPR002156">
    <property type="entry name" value="RNaseH_domain"/>
</dbReference>
<dbReference type="InterPro" id="IPR036397">
    <property type="entry name" value="RNaseH_sf"/>
</dbReference>
<dbReference type="AlphaFoldDB" id="A0AAV8SCA5"/>
<evidence type="ECO:0000259" key="1">
    <source>
        <dbReference type="Pfam" id="PF13456"/>
    </source>
</evidence>
<dbReference type="Proteomes" id="UP001159364">
    <property type="component" value="Linkage Group LG11"/>
</dbReference>
<evidence type="ECO:0000313" key="3">
    <source>
        <dbReference type="Proteomes" id="UP001159364"/>
    </source>
</evidence>
<keyword evidence="3" id="KW-1185">Reference proteome</keyword>
<dbReference type="CDD" id="cd06222">
    <property type="entry name" value="RNase_H_like"/>
    <property type="match status" value="1"/>
</dbReference>
<dbReference type="InterPro" id="IPR044730">
    <property type="entry name" value="RNase_H-like_dom_plant"/>
</dbReference>
<comment type="caution">
    <text evidence="2">The sequence shown here is derived from an EMBL/GenBank/DDBJ whole genome shotgun (WGS) entry which is preliminary data.</text>
</comment>
<dbReference type="InterPro" id="IPR012337">
    <property type="entry name" value="RNaseH-like_sf"/>
</dbReference>
<protein>
    <recommendedName>
        <fullName evidence="1">RNase H type-1 domain-containing protein</fullName>
    </recommendedName>
</protein>
<dbReference type="GO" id="GO:0003676">
    <property type="term" value="F:nucleic acid binding"/>
    <property type="evidence" value="ECO:0007669"/>
    <property type="project" value="InterPro"/>
</dbReference>